<reference evidence="1 2" key="1">
    <citation type="submission" date="2015-01" db="EMBL/GenBank/DDBJ databases">
        <title>Genome Sequencing of Rickettsiales.</title>
        <authorList>
            <person name="Daugherty S.C."/>
            <person name="Su Q."/>
            <person name="Abolude K."/>
            <person name="Beier-Sexton M."/>
            <person name="Carlyon J.A."/>
            <person name="Carter R."/>
            <person name="Day N.P."/>
            <person name="Dumler S.J."/>
            <person name="Dyachenko V."/>
            <person name="Godinez A."/>
            <person name="Kurtti T.J."/>
            <person name="Lichay M."/>
            <person name="Mullins K.E."/>
            <person name="Ott S."/>
            <person name="Pappas-Brown V."/>
            <person name="Paris D.H."/>
            <person name="Patel P."/>
            <person name="Richards A.L."/>
            <person name="Sadzewicz L."/>
            <person name="Sears K."/>
            <person name="Seidman D."/>
            <person name="Sengamalay N."/>
            <person name="Stenos J."/>
            <person name="Tallon L.J."/>
            <person name="Vincent G."/>
            <person name="Fraser C.M."/>
            <person name="Munderloh U."/>
            <person name="Dunning-Hotopp J.C."/>
        </authorList>
    </citation>
    <scope>NUCLEOTIDE SEQUENCE [LARGE SCALE GENOMIC DNA]</scope>
    <source>
        <strain evidence="1 2">CRT53-1</strain>
    </source>
</reference>
<accession>A0A0F3PXU0</accession>
<sequence length="37" mass="4367">MACLYLPTKQRNKSAMFEKHTRYRCPVYCVVNLSCIV</sequence>
<proteinExistence type="predicted"/>
<evidence type="ECO:0000313" key="2">
    <source>
        <dbReference type="Proteomes" id="UP000033722"/>
    </source>
</evidence>
<organism evidence="1 2">
    <name type="scientific">Anaplasma phagocytophilum str. CRT53-1</name>
    <dbReference type="NCBI Taxonomy" id="1359157"/>
    <lineage>
        <taxon>Bacteria</taxon>
        <taxon>Pseudomonadati</taxon>
        <taxon>Pseudomonadota</taxon>
        <taxon>Alphaproteobacteria</taxon>
        <taxon>Rickettsiales</taxon>
        <taxon>Anaplasmataceae</taxon>
        <taxon>Anaplasma</taxon>
        <taxon>phagocytophilum group</taxon>
    </lineage>
</organism>
<comment type="caution">
    <text evidence="1">The sequence shown here is derived from an EMBL/GenBank/DDBJ whole genome shotgun (WGS) entry which is preliminary data.</text>
</comment>
<dbReference type="Proteomes" id="UP000033722">
    <property type="component" value="Unassembled WGS sequence"/>
</dbReference>
<gene>
    <name evidence="1" type="ORF">APHCRT_1183</name>
</gene>
<dbReference type="EMBL" id="LAOD01000024">
    <property type="protein sequence ID" value="KJV84029.1"/>
    <property type="molecule type" value="Genomic_DNA"/>
</dbReference>
<name>A0A0F3PXU0_ANAPH</name>
<dbReference type="PATRIC" id="fig|1359157.3.peg.1015"/>
<protein>
    <submittedName>
        <fullName evidence="1">Uncharacterized protein</fullName>
    </submittedName>
</protein>
<evidence type="ECO:0000313" key="1">
    <source>
        <dbReference type="EMBL" id="KJV84029.1"/>
    </source>
</evidence>
<dbReference type="AlphaFoldDB" id="A0A0F3PXU0"/>